<accession>A0A9W6XIE6</accession>
<comment type="caution">
    <text evidence="4">The sequence shown here is derived from an EMBL/GenBank/DDBJ whole genome shotgun (WGS) entry which is preliminary data.</text>
</comment>
<evidence type="ECO:0000259" key="3">
    <source>
        <dbReference type="PROSITE" id="PS50013"/>
    </source>
</evidence>
<dbReference type="InterPro" id="IPR000953">
    <property type="entry name" value="Chromo/chromo_shadow_dom"/>
</dbReference>
<dbReference type="InterPro" id="IPR023780">
    <property type="entry name" value="Chromo_domain"/>
</dbReference>
<dbReference type="OrthoDB" id="3252795at2759"/>
<dbReference type="EMBL" id="BSXT01001201">
    <property type="protein sequence ID" value="GMF39923.1"/>
    <property type="molecule type" value="Genomic_DNA"/>
</dbReference>
<organism evidence="4 5">
    <name type="scientific">Phytophthora fragariaefolia</name>
    <dbReference type="NCBI Taxonomy" id="1490495"/>
    <lineage>
        <taxon>Eukaryota</taxon>
        <taxon>Sar</taxon>
        <taxon>Stramenopiles</taxon>
        <taxon>Oomycota</taxon>
        <taxon>Peronosporomycetes</taxon>
        <taxon>Peronosporales</taxon>
        <taxon>Peronosporaceae</taxon>
        <taxon>Phytophthora</taxon>
    </lineage>
</organism>
<dbReference type="CDD" id="cd00024">
    <property type="entry name" value="CD_CSD"/>
    <property type="match status" value="1"/>
</dbReference>
<dbReference type="GO" id="GO:0005634">
    <property type="term" value="C:nucleus"/>
    <property type="evidence" value="ECO:0007669"/>
    <property type="project" value="UniProtKB-SubCell"/>
</dbReference>
<name>A0A9W6XIE6_9STRA</name>
<dbReference type="SMART" id="SM00298">
    <property type="entry name" value="CHROMO"/>
    <property type="match status" value="1"/>
</dbReference>
<gene>
    <name evidence="4" type="ORF">Pfra01_001205400</name>
</gene>
<evidence type="ECO:0000313" key="5">
    <source>
        <dbReference type="Proteomes" id="UP001165121"/>
    </source>
</evidence>
<reference evidence="4" key="1">
    <citation type="submission" date="2023-04" db="EMBL/GenBank/DDBJ databases">
        <title>Phytophthora fragariaefolia NBRC 109709.</title>
        <authorList>
            <person name="Ichikawa N."/>
            <person name="Sato H."/>
            <person name="Tonouchi N."/>
        </authorList>
    </citation>
    <scope>NUCLEOTIDE SEQUENCE</scope>
    <source>
        <strain evidence="4">NBRC 109709</strain>
    </source>
</reference>
<feature type="domain" description="Chromo" evidence="3">
    <location>
        <begin position="75"/>
        <end position="137"/>
    </location>
</feature>
<dbReference type="PROSITE" id="PS50013">
    <property type="entry name" value="CHROMO_2"/>
    <property type="match status" value="1"/>
</dbReference>
<evidence type="ECO:0000256" key="2">
    <source>
        <dbReference type="ARBA" id="ARBA00023242"/>
    </source>
</evidence>
<dbReference type="InterPro" id="IPR051219">
    <property type="entry name" value="Heterochromatin_chromo-domain"/>
</dbReference>
<dbReference type="PANTHER" id="PTHR22812">
    <property type="entry name" value="CHROMOBOX PROTEIN"/>
    <property type="match status" value="1"/>
</dbReference>
<proteinExistence type="predicted"/>
<dbReference type="InterPro" id="IPR016197">
    <property type="entry name" value="Chromo-like_dom_sf"/>
</dbReference>
<evidence type="ECO:0000256" key="1">
    <source>
        <dbReference type="ARBA" id="ARBA00004123"/>
    </source>
</evidence>
<dbReference type="AlphaFoldDB" id="A0A9W6XIE6"/>
<protein>
    <submittedName>
        <fullName evidence="4">Unnamed protein product</fullName>
    </submittedName>
</protein>
<comment type="subcellular location">
    <subcellularLocation>
        <location evidence="1">Nucleus</location>
    </subcellularLocation>
</comment>
<dbReference type="SUPFAM" id="SSF54160">
    <property type="entry name" value="Chromo domain-like"/>
    <property type="match status" value="1"/>
</dbReference>
<keyword evidence="2" id="KW-0539">Nucleus</keyword>
<dbReference type="Gene3D" id="2.40.50.40">
    <property type="match status" value="1"/>
</dbReference>
<evidence type="ECO:0000313" key="4">
    <source>
        <dbReference type="EMBL" id="GMF39923.1"/>
    </source>
</evidence>
<dbReference type="Pfam" id="PF00385">
    <property type="entry name" value="Chromo"/>
    <property type="match status" value="1"/>
</dbReference>
<dbReference type="Proteomes" id="UP001165121">
    <property type="component" value="Unassembled WGS sequence"/>
</dbReference>
<keyword evidence="5" id="KW-1185">Reference proteome</keyword>
<sequence length="144" mass="17219">MERVEEFAYELELPDKAGYRFYPVVHVSRLKQVREDNRRPTAELVHGLGKDNRFDFDEELLPEDSWEPEAGDDVYVVEAILDDRWPISTGPERNQREYNVKWRGYDDPTWEPVSDFSCEGLLFDYLLQHKRKNRFQMVQVAYKS</sequence>